<protein>
    <submittedName>
        <fullName evidence="18">Receptor protein-tyrosine kinase</fullName>
        <ecNumber evidence="18">2.7.10.1</ecNumber>
    </submittedName>
</protein>
<keyword evidence="14 18" id="KW-0675">Receptor</keyword>
<evidence type="ECO:0000256" key="9">
    <source>
        <dbReference type="ARBA" id="ARBA00022741"/>
    </source>
</evidence>
<dbReference type="Gene3D" id="1.10.510.10">
    <property type="entry name" value="Transferase(Phosphotransferase) domain 1"/>
    <property type="match status" value="1"/>
</dbReference>
<evidence type="ECO:0000256" key="13">
    <source>
        <dbReference type="ARBA" id="ARBA00023136"/>
    </source>
</evidence>
<dbReference type="Pfam" id="PF00069">
    <property type="entry name" value="Pkinase"/>
    <property type="match status" value="1"/>
</dbReference>
<evidence type="ECO:0000256" key="6">
    <source>
        <dbReference type="ARBA" id="ARBA00022692"/>
    </source>
</evidence>
<evidence type="ECO:0000256" key="1">
    <source>
        <dbReference type="ARBA" id="ARBA00004236"/>
    </source>
</evidence>
<keyword evidence="9 15" id="KW-0547">Nucleotide-binding</keyword>
<accession>A0A7C9A310</accession>
<organism evidence="18">
    <name type="scientific">Opuntia streptacantha</name>
    <name type="common">Prickly pear cactus</name>
    <name type="synonym">Opuntia cardona</name>
    <dbReference type="NCBI Taxonomy" id="393608"/>
    <lineage>
        <taxon>Eukaryota</taxon>
        <taxon>Viridiplantae</taxon>
        <taxon>Streptophyta</taxon>
        <taxon>Embryophyta</taxon>
        <taxon>Tracheophyta</taxon>
        <taxon>Spermatophyta</taxon>
        <taxon>Magnoliopsida</taxon>
        <taxon>eudicotyledons</taxon>
        <taxon>Gunneridae</taxon>
        <taxon>Pentapetalae</taxon>
        <taxon>Caryophyllales</taxon>
        <taxon>Cactineae</taxon>
        <taxon>Cactaceae</taxon>
        <taxon>Opuntioideae</taxon>
        <taxon>Opuntia</taxon>
    </lineage>
</organism>
<keyword evidence="6 16" id="KW-0812">Transmembrane</keyword>
<comment type="similarity">
    <text evidence="3">Belongs to the protein kinase superfamily. Ser/Thr protein kinase family.</text>
</comment>
<evidence type="ECO:0000256" key="10">
    <source>
        <dbReference type="ARBA" id="ARBA00022777"/>
    </source>
</evidence>
<evidence type="ECO:0000256" key="4">
    <source>
        <dbReference type="ARBA" id="ARBA00022614"/>
    </source>
</evidence>
<dbReference type="EMBL" id="GISG01199320">
    <property type="protein sequence ID" value="MBA4658119.1"/>
    <property type="molecule type" value="Transcribed_RNA"/>
</dbReference>
<dbReference type="PROSITE" id="PS00108">
    <property type="entry name" value="PROTEIN_KINASE_ST"/>
    <property type="match status" value="1"/>
</dbReference>
<reference evidence="18" key="1">
    <citation type="journal article" date="2013" name="J. Plant Res.">
        <title>Effect of fungi and light on seed germination of three Opuntia species from semiarid lands of central Mexico.</title>
        <authorList>
            <person name="Delgado-Sanchez P."/>
            <person name="Jimenez-Bremont J.F."/>
            <person name="Guerrero-Gonzalez Mde L."/>
            <person name="Flores J."/>
        </authorList>
    </citation>
    <scope>NUCLEOTIDE SEQUENCE</scope>
    <source>
        <tissue evidence="18">Cladode</tissue>
    </source>
</reference>
<dbReference type="PANTHER" id="PTHR48053:SF159">
    <property type="entry name" value="PROTEIN KINASE DOMAIN-CONTAINING PROTEIN"/>
    <property type="match status" value="1"/>
</dbReference>
<dbReference type="FunFam" id="3.30.200.20:FF:000511">
    <property type="entry name" value="Leucine-rich receptor-like protein kinase family protein"/>
    <property type="match status" value="1"/>
</dbReference>
<sequence>MPFSDEHLALLCPLFSMASTLYQWILLWILLVCCFPPKHAIVTDEKSILLEFKAHLKDPTNHLSSWVDANSACEFSGVSCDPDTGIVTGILFDNASLAGEISPSLCRLQGLTSLVLTSNSISGNIPPELSQCSSLKVLNISMNKMVGRIPDISGLRNLEVLDLSSNFFTGEFPTWVGNLTGLASLGLANNMFAEGQIPESLGNLKNLTWLFLANSKRVGEIPVSLYGLKELRTLDLSRNKITGILSKSISEMRKLIKIELFDNNLTGKIPPELANLTLLQELDFSANHFYGELPPEIGNLKNLTVFQLYENGFTGELPPGFGDLQHLKGFSIYRNNFSGEFPANFGRSSPLTIIDISENKFTGPFPSYLCESRSLEFLLALDNEFSGEFPASYADCKTLVRFRVNQNRLSGRLPEGMWAMPNVDIIDLSDNDFTGEISPEIAKSSSMSQLILENNRFSGLLPPELGKLTKLERLYFSNNSFSGEIPPELGALKQLSSLQLQGNMLGGLIPSELGECTRLADMNLAGNLLSGNIPGALAQMISLNSLNLSNNRLTGPIPKSLGKLKLSSIDLSKNQLSGIVPSDLLQIGNEDSFLGNKGLCTDQNMKTYVNYGLQVCNGEQIQRRGLSTEIIVTCVLLSVLVVALFGLLLVNYRHYRVSHSRSEDDLEGRGEKDLKWKIESFHHLEFDVDEICNLEEENLIGSGGTGKVYRLDLRKNGGTVAVKQLWKGTGFRVLSAEMNILGKIRHRNILKLYACLLRGGTGFLVFEYMSNGNLLQALQREIKGGQPELDWYKRFKIALGVAKGLAYLHHDCSPPIIHRDIKSTNILLDADYEPKIADFGVAKATDDSPEGSDCSCFAGTHGYIAPELAYTRRVTEKSDVYSFGVVLLELLTGRSPVEEQYGEGRDIVYWVLSCLNNQKGVITVLDSRVVSPGITDDMMKVLKIAILCTLKLPSIRPTMRDVVKMLVDVDPCPFRALRECPDKIEKVLF</sequence>
<evidence type="ECO:0000256" key="14">
    <source>
        <dbReference type="ARBA" id="ARBA00023170"/>
    </source>
</evidence>
<dbReference type="Pfam" id="PF00560">
    <property type="entry name" value="LRR_1"/>
    <property type="match status" value="6"/>
</dbReference>
<dbReference type="Gene3D" id="3.30.200.20">
    <property type="entry name" value="Phosphorylase Kinase, domain 1"/>
    <property type="match status" value="1"/>
</dbReference>
<dbReference type="PANTHER" id="PTHR48053">
    <property type="entry name" value="LEUCINE RICH REPEAT FAMILY PROTEIN, EXPRESSED"/>
    <property type="match status" value="1"/>
</dbReference>
<dbReference type="InterPro" id="IPR032675">
    <property type="entry name" value="LRR_dom_sf"/>
</dbReference>
<evidence type="ECO:0000256" key="8">
    <source>
        <dbReference type="ARBA" id="ARBA00022737"/>
    </source>
</evidence>
<keyword evidence="12 16" id="KW-1133">Transmembrane helix</keyword>
<dbReference type="GO" id="GO:0005886">
    <property type="term" value="C:plasma membrane"/>
    <property type="evidence" value="ECO:0007669"/>
    <property type="project" value="UniProtKB-SubCell"/>
</dbReference>
<dbReference type="GO" id="GO:0005524">
    <property type="term" value="F:ATP binding"/>
    <property type="evidence" value="ECO:0007669"/>
    <property type="project" value="UniProtKB-UniRule"/>
</dbReference>
<keyword evidence="5 18" id="KW-0808">Transferase</keyword>
<dbReference type="FunFam" id="1.10.510.10:FF:000365">
    <property type="entry name" value="Leucine-rich repeat receptor-like serine/threonine-protein kinase At1g17230"/>
    <property type="match status" value="1"/>
</dbReference>
<evidence type="ECO:0000256" key="7">
    <source>
        <dbReference type="ARBA" id="ARBA00022729"/>
    </source>
</evidence>
<feature type="transmembrane region" description="Helical" evidence="16">
    <location>
        <begin position="7"/>
        <end position="31"/>
    </location>
</feature>
<keyword evidence="11 15" id="KW-0067">ATP-binding</keyword>
<evidence type="ECO:0000256" key="12">
    <source>
        <dbReference type="ARBA" id="ARBA00022989"/>
    </source>
</evidence>
<evidence type="ECO:0000256" key="5">
    <source>
        <dbReference type="ARBA" id="ARBA00022679"/>
    </source>
</evidence>
<evidence type="ECO:0000256" key="3">
    <source>
        <dbReference type="ARBA" id="ARBA00008684"/>
    </source>
</evidence>
<dbReference type="SUPFAM" id="SSF56112">
    <property type="entry name" value="Protein kinase-like (PK-like)"/>
    <property type="match status" value="1"/>
</dbReference>
<dbReference type="PROSITE" id="PS00107">
    <property type="entry name" value="PROTEIN_KINASE_ATP"/>
    <property type="match status" value="1"/>
</dbReference>
<dbReference type="PRINTS" id="PR00019">
    <property type="entry name" value="LEURICHRPT"/>
</dbReference>
<keyword evidence="7" id="KW-0732">Signal</keyword>
<dbReference type="InterPro" id="IPR003591">
    <property type="entry name" value="Leu-rich_rpt_typical-subtyp"/>
</dbReference>
<feature type="transmembrane region" description="Helical" evidence="16">
    <location>
        <begin position="630"/>
        <end position="652"/>
    </location>
</feature>
<dbReference type="Pfam" id="PF13855">
    <property type="entry name" value="LRR_8"/>
    <property type="match status" value="1"/>
</dbReference>
<dbReference type="InterPro" id="IPR011009">
    <property type="entry name" value="Kinase-like_dom_sf"/>
</dbReference>
<dbReference type="SMART" id="SM00369">
    <property type="entry name" value="LRR_TYP"/>
    <property type="match status" value="6"/>
</dbReference>
<dbReference type="InterPro" id="IPR013210">
    <property type="entry name" value="LRR_N_plant-typ"/>
</dbReference>
<keyword evidence="13 16" id="KW-0472">Membrane</keyword>
<keyword evidence="8" id="KW-0677">Repeat</keyword>
<evidence type="ECO:0000313" key="18">
    <source>
        <dbReference type="EMBL" id="MBA4658119.1"/>
    </source>
</evidence>
<dbReference type="AlphaFoldDB" id="A0A7C9A310"/>
<dbReference type="SMART" id="SM00220">
    <property type="entry name" value="S_TKc"/>
    <property type="match status" value="1"/>
</dbReference>
<dbReference type="EC" id="2.7.10.1" evidence="18"/>
<dbReference type="Gene3D" id="3.80.10.10">
    <property type="entry name" value="Ribonuclease Inhibitor"/>
    <property type="match status" value="4"/>
</dbReference>
<dbReference type="InterPro" id="IPR008271">
    <property type="entry name" value="Ser/Thr_kinase_AS"/>
</dbReference>
<feature type="domain" description="Protein kinase" evidence="17">
    <location>
        <begin position="694"/>
        <end position="975"/>
    </location>
</feature>
<dbReference type="GO" id="GO:0004714">
    <property type="term" value="F:transmembrane receptor protein tyrosine kinase activity"/>
    <property type="evidence" value="ECO:0007669"/>
    <property type="project" value="UniProtKB-EC"/>
</dbReference>
<dbReference type="PROSITE" id="PS50011">
    <property type="entry name" value="PROTEIN_KINASE_DOM"/>
    <property type="match status" value="1"/>
</dbReference>
<evidence type="ECO:0000256" key="16">
    <source>
        <dbReference type="SAM" id="Phobius"/>
    </source>
</evidence>
<dbReference type="FunFam" id="3.80.10.10:FF:000215">
    <property type="entry name" value="Receptor-like protein kinase HSL1"/>
    <property type="match status" value="1"/>
</dbReference>
<evidence type="ECO:0000256" key="15">
    <source>
        <dbReference type="PROSITE-ProRule" id="PRU10141"/>
    </source>
</evidence>
<dbReference type="InterPro" id="IPR051716">
    <property type="entry name" value="Plant_RL_S/T_kinase"/>
</dbReference>
<keyword evidence="10 18" id="KW-0418">Kinase</keyword>
<dbReference type="Pfam" id="PF08263">
    <property type="entry name" value="LRRNT_2"/>
    <property type="match status" value="1"/>
</dbReference>
<evidence type="ECO:0000259" key="17">
    <source>
        <dbReference type="PROSITE" id="PS50011"/>
    </source>
</evidence>
<comment type="subcellular location">
    <subcellularLocation>
        <location evidence="1">Cell membrane</location>
    </subcellularLocation>
    <subcellularLocation>
        <location evidence="2">Membrane</location>
        <topology evidence="2">Single-pass type I membrane protein</topology>
    </subcellularLocation>
</comment>
<dbReference type="InterPro" id="IPR000719">
    <property type="entry name" value="Prot_kinase_dom"/>
</dbReference>
<dbReference type="InterPro" id="IPR001611">
    <property type="entry name" value="Leu-rich_rpt"/>
</dbReference>
<name>A0A7C9A310_OPUST</name>
<reference evidence="18" key="2">
    <citation type="submission" date="2020-07" db="EMBL/GenBank/DDBJ databases">
        <authorList>
            <person name="Vera ALvarez R."/>
            <person name="Arias-Moreno D.M."/>
            <person name="Jimenez-Jacinto V."/>
            <person name="Jimenez-Bremont J.F."/>
            <person name="Swaminathan K."/>
            <person name="Moose S.P."/>
            <person name="Guerrero-Gonzalez M.L."/>
            <person name="Marino-Ramirez L."/>
            <person name="Landsman D."/>
            <person name="Rodriguez-Kessler M."/>
            <person name="Delgado-Sanchez P."/>
        </authorList>
    </citation>
    <scope>NUCLEOTIDE SEQUENCE</scope>
    <source>
        <tissue evidence="18">Cladode</tissue>
    </source>
</reference>
<proteinExistence type="inferred from homology"/>
<evidence type="ECO:0000256" key="2">
    <source>
        <dbReference type="ARBA" id="ARBA00004479"/>
    </source>
</evidence>
<dbReference type="PROSITE" id="PS51450">
    <property type="entry name" value="LRR"/>
    <property type="match status" value="1"/>
</dbReference>
<evidence type="ECO:0000256" key="11">
    <source>
        <dbReference type="ARBA" id="ARBA00022840"/>
    </source>
</evidence>
<feature type="binding site" evidence="15">
    <location>
        <position position="723"/>
    </location>
    <ligand>
        <name>ATP</name>
        <dbReference type="ChEBI" id="CHEBI:30616"/>
    </ligand>
</feature>
<dbReference type="InterPro" id="IPR017441">
    <property type="entry name" value="Protein_kinase_ATP_BS"/>
</dbReference>
<keyword evidence="4" id="KW-0433">Leucine-rich repeat</keyword>
<dbReference type="SUPFAM" id="SSF52047">
    <property type="entry name" value="RNI-like"/>
    <property type="match status" value="2"/>
</dbReference>
<dbReference type="FunFam" id="3.80.10.10:FF:000228">
    <property type="entry name" value="Leucine-rich repeat receptor-like serine/threonine-protein kinase BAM1"/>
    <property type="match status" value="1"/>
</dbReference>
<keyword evidence="18" id="KW-0829">Tyrosine-protein kinase</keyword>